<dbReference type="InterPro" id="IPR020904">
    <property type="entry name" value="Sc_DH/Rdtase_CS"/>
</dbReference>
<evidence type="ECO:0000256" key="1">
    <source>
        <dbReference type="ARBA" id="ARBA00006484"/>
    </source>
</evidence>
<comment type="similarity">
    <text evidence="1">Belongs to the short-chain dehydrogenases/reductases (SDR) family.</text>
</comment>
<dbReference type="AlphaFoldDB" id="A0A3G7TYI8"/>
<dbReference type="GO" id="GO:0004316">
    <property type="term" value="F:3-oxoacyl-[acyl-carrier-protein] reductase (NADPH) activity"/>
    <property type="evidence" value="ECO:0007669"/>
    <property type="project" value="UniProtKB-EC"/>
</dbReference>
<dbReference type="PRINTS" id="PR00080">
    <property type="entry name" value="SDRFAMILY"/>
</dbReference>
<dbReference type="Pfam" id="PF13561">
    <property type="entry name" value="adh_short_C2"/>
    <property type="match status" value="1"/>
</dbReference>
<evidence type="ECO:0000256" key="2">
    <source>
        <dbReference type="ARBA" id="ARBA00023002"/>
    </source>
</evidence>
<gene>
    <name evidence="3" type="ORF">C4K04_6539</name>
</gene>
<evidence type="ECO:0000313" key="3">
    <source>
        <dbReference type="EMBL" id="AZE52167.1"/>
    </source>
</evidence>
<evidence type="ECO:0000313" key="4">
    <source>
        <dbReference type="Proteomes" id="UP000268048"/>
    </source>
</evidence>
<keyword evidence="2 3" id="KW-0560">Oxidoreductase</keyword>
<dbReference type="PRINTS" id="PR00081">
    <property type="entry name" value="GDHRDH"/>
</dbReference>
<proteinExistence type="inferred from homology"/>
<reference evidence="3 4" key="1">
    <citation type="submission" date="2018-03" db="EMBL/GenBank/DDBJ databases">
        <title>Diversity of phytobeneficial traits revealed by whole-genome analysis of worldwide-isolated phenazine-producing Pseudomonas spp.</title>
        <authorList>
            <person name="Biessy A."/>
            <person name="Novinscak A."/>
            <person name="Blom J."/>
            <person name="Leger G."/>
            <person name="Thomashow L.S."/>
            <person name="Cazorla F.M."/>
            <person name="Josic D."/>
            <person name="Filion M."/>
        </authorList>
    </citation>
    <scope>NUCLEOTIDE SEQUENCE [LARGE SCALE GENOMIC DNA]</scope>
    <source>
        <strain evidence="3 4">B25</strain>
    </source>
</reference>
<dbReference type="InterPro" id="IPR036291">
    <property type="entry name" value="NAD(P)-bd_dom_sf"/>
</dbReference>
<name>A0A3G7TYI8_9PSED</name>
<dbReference type="EMBL" id="CP027753">
    <property type="protein sequence ID" value="AZE52167.1"/>
    <property type="molecule type" value="Genomic_DNA"/>
</dbReference>
<dbReference type="InterPro" id="IPR002347">
    <property type="entry name" value="SDR_fam"/>
</dbReference>
<dbReference type="Gene3D" id="3.40.50.720">
    <property type="entry name" value="NAD(P)-binding Rossmann-like Domain"/>
    <property type="match status" value="1"/>
</dbReference>
<dbReference type="EC" id="1.1.1.100" evidence="3"/>
<dbReference type="SUPFAM" id="SSF51735">
    <property type="entry name" value="NAD(P)-binding Rossmann-fold domains"/>
    <property type="match status" value="1"/>
</dbReference>
<dbReference type="CDD" id="cd05233">
    <property type="entry name" value="SDR_c"/>
    <property type="match status" value="1"/>
</dbReference>
<dbReference type="RefSeq" id="WP_124322962.1">
    <property type="nucleotide sequence ID" value="NZ_CP027753.1"/>
</dbReference>
<dbReference type="FunFam" id="3.40.50.720:FF:000084">
    <property type="entry name" value="Short-chain dehydrogenase reductase"/>
    <property type="match status" value="1"/>
</dbReference>
<accession>A0A3G7TYI8</accession>
<sequence>MNRFEGKIVLVTGAAEGIGRITAIEFARAGATVVVCDRNGELGAVTSAEIVADGSIDSTFIQCDVSSEEQVACLFAEIGKRYGRLDIAVNNVGVEGELAPIHKQKALEFDRVIASNLKSTFLCMREELRIMQDAGSGVIINIASIAAHIAFPNASIYTASKHALLGLTKAAALENADKGIRVCAISPGAVDTDMTNRFTGGDEAIKQSMIAGIPIGRMCQPIEIARGALFLASDDAALMIGQTLHLDGGWANVKP</sequence>
<protein>
    <submittedName>
        <fullName evidence="3">3-oxoacyl-ACP reductase</fullName>
        <ecNumber evidence="3">1.1.1.100</ecNumber>
    </submittedName>
</protein>
<dbReference type="NCBIfam" id="NF005559">
    <property type="entry name" value="PRK07231.1"/>
    <property type="match status" value="1"/>
</dbReference>
<organism evidence="3 4">
    <name type="scientific">Pseudomonas chlororaphis</name>
    <dbReference type="NCBI Taxonomy" id="587753"/>
    <lineage>
        <taxon>Bacteria</taxon>
        <taxon>Pseudomonadati</taxon>
        <taxon>Pseudomonadota</taxon>
        <taxon>Gammaproteobacteria</taxon>
        <taxon>Pseudomonadales</taxon>
        <taxon>Pseudomonadaceae</taxon>
        <taxon>Pseudomonas</taxon>
    </lineage>
</organism>
<dbReference type="PANTHER" id="PTHR24321:SF11">
    <property type="entry name" value="BLR0893 PROTEIN"/>
    <property type="match status" value="1"/>
</dbReference>
<dbReference type="Proteomes" id="UP000268048">
    <property type="component" value="Chromosome"/>
</dbReference>
<dbReference type="PANTHER" id="PTHR24321">
    <property type="entry name" value="DEHYDROGENASES, SHORT CHAIN"/>
    <property type="match status" value="1"/>
</dbReference>
<dbReference type="PROSITE" id="PS00061">
    <property type="entry name" value="ADH_SHORT"/>
    <property type="match status" value="1"/>
</dbReference>